<name>A0A7I4Y2D4_HAECO</name>
<evidence type="ECO:0000313" key="2">
    <source>
        <dbReference type="WBParaSite" id="HCON_00042400-00001"/>
    </source>
</evidence>
<organism evidence="1 2">
    <name type="scientific">Haemonchus contortus</name>
    <name type="common">Barber pole worm</name>
    <dbReference type="NCBI Taxonomy" id="6289"/>
    <lineage>
        <taxon>Eukaryota</taxon>
        <taxon>Metazoa</taxon>
        <taxon>Ecdysozoa</taxon>
        <taxon>Nematoda</taxon>
        <taxon>Chromadorea</taxon>
        <taxon>Rhabditida</taxon>
        <taxon>Rhabditina</taxon>
        <taxon>Rhabditomorpha</taxon>
        <taxon>Strongyloidea</taxon>
        <taxon>Trichostrongylidae</taxon>
        <taxon>Haemonchus</taxon>
    </lineage>
</organism>
<dbReference type="WBParaSite" id="HCON_00042400-00001">
    <property type="protein sequence ID" value="HCON_00042400-00001"/>
    <property type="gene ID" value="HCON_00042400"/>
</dbReference>
<evidence type="ECO:0000313" key="1">
    <source>
        <dbReference type="Proteomes" id="UP000025227"/>
    </source>
</evidence>
<dbReference type="Proteomes" id="UP000025227">
    <property type="component" value="Unplaced"/>
</dbReference>
<sequence length="126" mass="14846">MLILVSVERFIGPLARDRDEWRRYWRPLEEIDDQRDGRQIPFWTDYASHNSKIIERDTFEGIKARICASAGTLDSLSGHKIRIQILQTELTRQGSRDNAPHLNPDHDNVRHLNPDWVNQRHLNPDI</sequence>
<accession>A0A7I4Y2D4</accession>
<reference evidence="2" key="1">
    <citation type="submission" date="2020-12" db="UniProtKB">
        <authorList>
            <consortium name="WormBaseParasite"/>
        </authorList>
    </citation>
    <scope>IDENTIFICATION</scope>
    <source>
        <strain evidence="2">MHco3</strain>
    </source>
</reference>
<proteinExistence type="predicted"/>
<dbReference type="AlphaFoldDB" id="A0A7I4Y2D4"/>
<protein>
    <submittedName>
        <fullName evidence="2">HNHc domain-containing protein</fullName>
    </submittedName>
</protein>
<keyword evidence="1" id="KW-1185">Reference proteome</keyword>